<feature type="domain" description="Tyr recombinase" evidence="4">
    <location>
        <begin position="127"/>
        <end position="323"/>
    </location>
</feature>
<dbReference type="GO" id="GO:0006310">
    <property type="term" value="P:DNA recombination"/>
    <property type="evidence" value="ECO:0007669"/>
    <property type="project" value="UniProtKB-KW"/>
</dbReference>
<protein>
    <submittedName>
        <fullName evidence="5">Site-specific integrase</fullName>
    </submittedName>
</protein>
<sequence length="323" mass="35164">MKKPNRCAGSASKRPMSKSSQDTPDSPVASMTAEHYIDAARSVATKKAYTADLAHFLANGGKLPATPQQLCAYLAKLAATLAVATIERRLIGIHRAHQDQNLTSPAVHVSVRQTMQGIRRTLGISQRRVRAIVKDDLLEMLALVDQQKPMRAARDRALLLIGFAGAFRRAELVAIQYEDITVIDDGIEILLRRSKTDQEGVGRTVFIPRAKGARCPVAAIDQWTAVSGIDSGYVFRRVTRHDTVGSRPLTSQSVALILKAAYRRGGGNASLVAGHSLRAGYVTAAAMAGLQPFQIQQQTGHRSTATLARYIRPVERRKIPTLL</sequence>
<keyword evidence="2" id="KW-0233">DNA recombination</keyword>
<dbReference type="Gene3D" id="1.10.150.130">
    <property type="match status" value="1"/>
</dbReference>
<comment type="caution">
    <text evidence="5">The sequence shown here is derived from an EMBL/GenBank/DDBJ whole genome shotgun (WGS) entry which is preliminary data.</text>
</comment>
<proteinExistence type="predicted"/>
<evidence type="ECO:0000256" key="1">
    <source>
        <dbReference type="ARBA" id="ARBA00023125"/>
    </source>
</evidence>
<dbReference type="PANTHER" id="PTHR34605:SF4">
    <property type="entry name" value="DNA ADENINE METHYLTRANSFERASE"/>
    <property type="match status" value="1"/>
</dbReference>
<dbReference type="Gene3D" id="1.10.443.10">
    <property type="entry name" value="Intergrase catalytic core"/>
    <property type="match status" value="1"/>
</dbReference>
<dbReference type="Proteomes" id="UP000285324">
    <property type="component" value="Unassembled WGS sequence"/>
</dbReference>
<evidence type="ECO:0000256" key="3">
    <source>
        <dbReference type="SAM" id="MobiDB-lite"/>
    </source>
</evidence>
<dbReference type="EMBL" id="QVXO01000004">
    <property type="protein sequence ID" value="RPJ93094.1"/>
    <property type="molecule type" value="Genomic_DNA"/>
</dbReference>
<dbReference type="OrthoDB" id="8630841at2"/>
<evidence type="ECO:0000259" key="4">
    <source>
        <dbReference type="PROSITE" id="PS51898"/>
    </source>
</evidence>
<dbReference type="InterPro" id="IPR013762">
    <property type="entry name" value="Integrase-like_cat_sf"/>
</dbReference>
<evidence type="ECO:0000313" key="5">
    <source>
        <dbReference type="EMBL" id="RPJ93094.1"/>
    </source>
</evidence>
<dbReference type="CDD" id="cd00799">
    <property type="entry name" value="INT_Cre_C"/>
    <property type="match status" value="1"/>
</dbReference>
<keyword evidence="1" id="KW-0238">DNA-binding</keyword>
<reference evidence="5 6" key="1">
    <citation type="submission" date="2018-08" db="EMBL/GenBank/DDBJ databases">
        <title>Achromobacter xylosoxidans Genome sequencing and assembly.</title>
        <authorList>
            <person name="Wang R."/>
            <person name="Rensing C."/>
            <person name="Li Y."/>
        </authorList>
    </citation>
    <scope>NUCLEOTIDE SEQUENCE [LARGE SCALE GENOMIC DNA]</scope>
    <source>
        <strain evidence="5 6">GD003A</strain>
    </source>
</reference>
<dbReference type="Pfam" id="PF00589">
    <property type="entry name" value="Phage_integrase"/>
    <property type="match status" value="1"/>
</dbReference>
<dbReference type="SUPFAM" id="SSF47823">
    <property type="entry name" value="lambda integrase-like, N-terminal domain"/>
    <property type="match status" value="1"/>
</dbReference>
<organism evidence="5 6">
    <name type="scientific">Alcaligenes xylosoxydans xylosoxydans</name>
    <name type="common">Achromobacter xylosoxidans</name>
    <dbReference type="NCBI Taxonomy" id="85698"/>
    <lineage>
        <taxon>Bacteria</taxon>
        <taxon>Pseudomonadati</taxon>
        <taxon>Pseudomonadota</taxon>
        <taxon>Betaproteobacteria</taxon>
        <taxon>Burkholderiales</taxon>
        <taxon>Alcaligenaceae</taxon>
        <taxon>Achromobacter</taxon>
    </lineage>
</organism>
<dbReference type="InterPro" id="IPR002104">
    <property type="entry name" value="Integrase_catalytic"/>
</dbReference>
<dbReference type="InterPro" id="IPR052925">
    <property type="entry name" value="Phage_Integrase-like_Recomb"/>
</dbReference>
<dbReference type="PROSITE" id="PS51898">
    <property type="entry name" value="TYR_RECOMBINASE"/>
    <property type="match status" value="1"/>
</dbReference>
<dbReference type="SUPFAM" id="SSF56349">
    <property type="entry name" value="DNA breaking-rejoining enzymes"/>
    <property type="match status" value="1"/>
</dbReference>
<dbReference type="InterPro" id="IPR011010">
    <property type="entry name" value="DNA_brk_join_enz"/>
</dbReference>
<dbReference type="PANTHER" id="PTHR34605">
    <property type="entry name" value="PHAGE_INTEGRASE DOMAIN-CONTAINING PROTEIN"/>
    <property type="match status" value="1"/>
</dbReference>
<dbReference type="InterPro" id="IPR010998">
    <property type="entry name" value="Integrase_recombinase_N"/>
</dbReference>
<dbReference type="AlphaFoldDB" id="A0A424WIG4"/>
<dbReference type="GO" id="GO:0015074">
    <property type="term" value="P:DNA integration"/>
    <property type="evidence" value="ECO:0007669"/>
    <property type="project" value="InterPro"/>
</dbReference>
<feature type="region of interest" description="Disordered" evidence="3">
    <location>
        <begin position="1"/>
        <end position="28"/>
    </location>
</feature>
<dbReference type="GO" id="GO:0003677">
    <property type="term" value="F:DNA binding"/>
    <property type="evidence" value="ECO:0007669"/>
    <property type="project" value="UniProtKB-KW"/>
</dbReference>
<name>A0A424WIG4_ALCXX</name>
<evidence type="ECO:0000256" key="2">
    <source>
        <dbReference type="ARBA" id="ARBA00023172"/>
    </source>
</evidence>
<evidence type="ECO:0000313" key="6">
    <source>
        <dbReference type="Proteomes" id="UP000285324"/>
    </source>
</evidence>
<accession>A0A424WIG4</accession>
<gene>
    <name evidence="5" type="ORF">DY367_04065</name>
</gene>